<evidence type="ECO:0000313" key="3">
    <source>
        <dbReference type="EMBL" id="CAE8614290.1"/>
    </source>
</evidence>
<dbReference type="Pfam" id="PF03109">
    <property type="entry name" value="ABC1"/>
    <property type="match status" value="1"/>
</dbReference>
<evidence type="ECO:0000313" key="4">
    <source>
        <dbReference type="Proteomes" id="UP000654075"/>
    </source>
</evidence>
<accession>A0A813FLI7</accession>
<evidence type="ECO:0000256" key="1">
    <source>
        <dbReference type="ARBA" id="ARBA00009670"/>
    </source>
</evidence>
<evidence type="ECO:0000259" key="2">
    <source>
        <dbReference type="Pfam" id="PF03109"/>
    </source>
</evidence>
<dbReference type="PANTHER" id="PTHR45890">
    <property type="entry name" value="AARF DOMAIN CONTAINING KINASE 2 (PREDICTED)"/>
    <property type="match status" value="1"/>
</dbReference>
<dbReference type="Proteomes" id="UP000654075">
    <property type="component" value="Unassembled WGS sequence"/>
</dbReference>
<dbReference type="InterPro" id="IPR052402">
    <property type="entry name" value="ADCK_kinase"/>
</dbReference>
<dbReference type="PANTHER" id="PTHR45890:SF1">
    <property type="entry name" value="AARF DOMAIN CONTAINING KINASE 2"/>
    <property type="match status" value="1"/>
</dbReference>
<organism evidence="3 4">
    <name type="scientific">Polarella glacialis</name>
    <name type="common">Dinoflagellate</name>
    <dbReference type="NCBI Taxonomy" id="89957"/>
    <lineage>
        <taxon>Eukaryota</taxon>
        <taxon>Sar</taxon>
        <taxon>Alveolata</taxon>
        <taxon>Dinophyceae</taxon>
        <taxon>Suessiales</taxon>
        <taxon>Suessiaceae</taxon>
        <taxon>Polarella</taxon>
    </lineage>
</organism>
<comment type="similarity">
    <text evidence="1">Belongs to the protein kinase superfamily. ADCK protein kinase family.</text>
</comment>
<dbReference type="OMA" id="SMVRTHH"/>
<reference evidence="3" key="1">
    <citation type="submission" date="2021-02" db="EMBL/GenBank/DDBJ databases">
        <authorList>
            <person name="Dougan E. K."/>
            <person name="Rhodes N."/>
            <person name="Thang M."/>
            <person name="Chan C."/>
        </authorList>
    </citation>
    <scope>NUCLEOTIDE SEQUENCE</scope>
</reference>
<dbReference type="AlphaFoldDB" id="A0A813FLI7"/>
<sequence length="591" mass="64161">TCGRGVSGGSACSRSQTIVLRGWRRGLPRSGATATAGTAAGATALLFWTSFAGQGPGSCLRCEAVAELTVEPQSEQLAAKAATAKHERRRWWLALVRLYSKLWRGARVVRRCLELLLRAVPLVAVAPFCWLFWHRSGERFFWWLMLSALQAEGPIAVKFAQWASTRPDLLPRSVCDHFATLQAGVLTHSWADTRRILTEAFGPGWEAALELDPSPVGSGCMAQVYHGWLRGPLSPPLQANSGVTLEAAELPREVAVKVRHPGAQAQVDLDLEVMRTLASTLEAIWPSARYLAMSEAICHFESFVRPQADLRIEARNLDSFHRNFPYKRTGKGLRVVFPEVIWPYVTDALLIESYELSTPLQEVLGQADRAARGGSKAPGLAESSASSKGALLELREQVGKLCMDAFLKMLFADNFIHGDLHPGNIHFRGGNISSTGAVLGSSSGKPLELVLLDAGLAVQLSSQDRQNFLEVFHALAVNNGLEAGRLMVERSPGDARLVRDREGFVAAVGELCSNFWGLGLALGKVGMGDIFGRMMSLACDHRVKLETSFVTVATSIIVLEGVGRQLNPIVDLAGAARPLLAEAVARSIWQT</sequence>
<dbReference type="OrthoDB" id="427480at2759"/>
<dbReference type="InterPro" id="IPR044095">
    <property type="entry name" value="ADCK2_dom"/>
</dbReference>
<feature type="domain" description="ABC1 atypical kinase-like" evidence="2">
    <location>
        <begin position="252"/>
        <end position="478"/>
    </location>
</feature>
<dbReference type="CDD" id="cd13971">
    <property type="entry name" value="ADCK2-like"/>
    <property type="match status" value="1"/>
</dbReference>
<dbReference type="EMBL" id="CAJNNV010025400">
    <property type="protein sequence ID" value="CAE8614290.1"/>
    <property type="molecule type" value="Genomic_DNA"/>
</dbReference>
<protein>
    <recommendedName>
        <fullName evidence="2">ABC1 atypical kinase-like domain-containing protein</fullName>
    </recommendedName>
</protein>
<name>A0A813FLI7_POLGL</name>
<gene>
    <name evidence="3" type="ORF">PGLA1383_LOCUS32016</name>
</gene>
<dbReference type="InterPro" id="IPR011009">
    <property type="entry name" value="Kinase-like_dom_sf"/>
</dbReference>
<proteinExistence type="inferred from homology"/>
<feature type="non-terminal residue" evidence="3">
    <location>
        <position position="1"/>
    </location>
</feature>
<dbReference type="SUPFAM" id="SSF56112">
    <property type="entry name" value="Protein kinase-like (PK-like)"/>
    <property type="match status" value="1"/>
</dbReference>
<dbReference type="InterPro" id="IPR004147">
    <property type="entry name" value="ABC1_dom"/>
</dbReference>
<keyword evidence="4" id="KW-1185">Reference proteome</keyword>
<comment type="caution">
    <text evidence="3">The sequence shown here is derived from an EMBL/GenBank/DDBJ whole genome shotgun (WGS) entry which is preliminary data.</text>
</comment>
<dbReference type="GO" id="GO:0005739">
    <property type="term" value="C:mitochondrion"/>
    <property type="evidence" value="ECO:0007669"/>
    <property type="project" value="TreeGrafter"/>
</dbReference>